<comment type="caution">
    <text evidence="9">The sequence shown here is derived from an EMBL/GenBank/DDBJ whole genome shotgun (WGS) entry which is preliminary data.</text>
</comment>
<comment type="subcellular location">
    <subcellularLocation>
        <location evidence="1">Host cell</location>
    </subcellularLocation>
    <subcellularLocation>
        <location evidence="2">Secreted</location>
    </subcellularLocation>
</comment>
<reference evidence="9 10" key="1">
    <citation type="submission" date="2018-01" db="EMBL/GenBank/DDBJ databases">
        <title>Draft genome of the strawberry crown rot pathogen Phytophthora cactorum.</title>
        <authorList>
            <person name="Armitage A.D."/>
            <person name="Lysoe E."/>
            <person name="Nellist C.F."/>
            <person name="Harrison R.J."/>
            <person name="Brurberg M.B."/>
        </authorList>
    </citation>
    <scope>NUCLEOTIDE SEQUENCE [LARGE SCALE GENOMIC DNA]</scope>
    <source>
        <strain evidence="9 10">10300</strain>
    </source>
</reference>
<evidence type="ECO:0000259" key="8">
    <source>
        <dbReference type="Pfam" id="PF22748"/>
    </source>
</evidence>
<dbReference type="Pfam" id="PF22748">
    <property type="entry name" value="PexRD54_WY"/>
    <property type="match status" value="1"/>
</dbReference>
<keyword evidence="4" id="KW-0964">Secreted</keyword>
<evidence type="ECO:0000256" key="3">
    <source>
        <dbReference type="ARBA" id="ARBA00010400"/>
    </source>
</evidence>
<keyword evidence="10" id="KW-1185">Reference proteome</keyword>
<feature type="domain" description="RXLR phytopathogen effector protein WY-domain" evidence="7">
    <location>
        <begin position="64"/>
        <end position="115"/>
    </location>
</feature>
<proteinExistence type="inferred from homology"/>
<dbReference type="GO" id="GO:0043657">
    <property type="term" value="C:host cell"/>
    <property type="evidence" value="ECO:0007669"/>
    <property type="project" value="UniProtKB-SubCell"/>
</dbReference>
<keyword evidence="5" id="KW-0732">Signal</keyword>
<organism evidence="9 10">
    <name type="scientific">Phytophthora cactorum</name>
    <dbReference type="NCBI Taxonomy" id="29920"/>
    <lineage>
        <taxon>Eukaryota</taxon>
        <taxon>Sar</taxon>
        <taxon>Stramenopiles</taxon>
        <taxon>Oomycota</taxon>
        <taxon>Peronosporomycetes</taxon>
        <taxon>Peronosporales</taxon>
        <taxon>Peronosporaceae</taxon>
        <taxon>Phytophthora</taxon>
    </lineage>
</organism>
<dbReference type="EMBL" id="MJFZ01001080">
    <property type="protein sequence ID" value="RAW23335.1"/>
    <property type="molecule type" value="Genomic_DNA"/>
</dbReference>
<dbReference type="InterPro" id="IPR054463">
    <property type="entry name" value="PexRD54_WY"/>
</dbReference>
<dbReference type="Pfam" id="PF18634">
    <property type="entry name" value="RXLR_WY"/>
    <property type="match status" value="1"/>
</dbReference>
<gene>
    <name evidence="9" type="ORF">PC110_g20229</name>
</gene>
<dbReference type="VEuPathDB" id="FungiDB:PC110_g20229"/>
<dbReference type="Proteomes" id="UP000251314">
    <property type="component" value="Unassembled WGS sequence"/>
</dbReference>
<keyword evidence="6" id="KW-0843">Virulence</keyword>
<evidence type="ECO:0000256" key="1">
    <source>
        <dbReference type="ARBA" id="ARBA00004340"/>
    </source>
</evidence>
<accession>A0A329RF46</accession>
<evidence type="ECO:0000313" key="10">
    <source>
        <dbReference type="Proteomes" id="UP000251314"/>
    </source>
</evidence>
<evidence type="ECO:0000256" key="2">
    <source>
        <dbReference type="ARBA" id="ARBA00004613"/>
    </source>
</evidence>
<evidence type="ECO:0000256" key="4">
    <source>
        <dbReference type="ARBA" id="ARBA00022525"/>
    </source>
</evidence>
<evidence type="ECO:0000256" key="5">
    <source>
        <dbReference type="ARBA" id="ARBA00022729"/>
    </source>
</evidence>
<dbReference type="InterPro" id="IPR040786">
    <property type="entry name" value="RXLR_WY"/>
</dbReference>
<evidence type="ECO:0000256" key="6">
    <source>
        <dbReference type="ARBA" id="ARBA00023026"/>
    </source>
</evidence>
<comment type="similarity">
    <text evidence="3">Belongs to the RxLR effector family.</text>
</comment>
<feature type="domain" description="RxLR effector PexRD54 WY" evidence="8">
    <location>
        <begin position="23"/>
        <end position="61"/>
    </location>
</feature>
<dbReference type="OrthoDB" id="126955at2759"/>
<name>A0A329RF46_9STRA</name>
<dbReference type="GO" id="GO:0005576">
    <property type="term" value="C:extracellular region"/>
    <property type="evidence" value="ECO:0007669"/>
    <property type="project" value="UniProtKB-SubCell"/>
</dbReference>
<evidence type="ECO:0000259" key="7">
    <source>
        <dbReference type="Pfam" id="PF18634"/>
    </source>
</evidence>
<evidence type="ECO:0000313" key="9">
    <source>
        <dbReference type="EMBL" id="RAW23335.1"/>
    </source>
</evidence>
<dbReference type="AlphaFoldDB" id="A0A329RF46"/>
<protein>
    <submittedName>
        <fullName evidence="9">Uncharacterized protein</fullName>
    </submittedName>
</protein>
<sequence length="196" mass="22515">MKTLAENMQAYMVLSSASSHRLVNEAWLKSRETPQQVFKILRLQHKALDSNPLFIQWLRYIKLYRSLAGSESFSDAQTLNFLLNEKWFLFESTLGTLFQSLKAIPDLETFALSLQTHLYHRWIGIKFSPKQLELLLGTPKRIDFSRVPKSDPMYGNLEAYTMQFAEHKGGRELLEKVKKMFADNDPNAALAAASKA</sequence>